<protein>
    <submittedName>
        <fullName evidence="1">Initiator RepB protein</fullName>
    </submittedName>
</protein>
<dbReference type="Proteomes" id="UP000321378">
    <property type="component" value="Chromosome"/>
</dbReference>
<gene>
    <name evidence="1" type="ORF">JMUB3935_1735</name>
</gene>
<reference evidence="1 2" key="1">
    <citation type="submission" date="2019-07" db="EMBL/GenBank/DDBJ databases">
        <title>Complete Genome Sequence of Leptotrichia trevisanii Strain JMUB3935.</title>
        <authorList>
            <person name="Watanabe S."/>
            <person name="Cui L."/>
        </authorList>
    </citation>
    <scope>NUCLEOTIDE SEQUENCE [LARGE SCALE GENOMIC DNA]</scope>
    <source>
        <strain evidence="1 2">JMUB3935</strain>
    </source>
</reference>
<dbReference type="STRING" id="1122173.GCA_000482505_01090"/>
<dbReference type="AlphaFoldDB" id="A0A510KSP5"/>
<accession>A0A510KSP5</accession>
<sequence length="398" mass="47747">MNIYFSEKFTNFQSNIKLEFSKKITKNEKIFLKLLFFRIVSDSSFLEKTEIRFEELLSTLEFSSINDFTPFFNTLSEKHILFSTDTQLSGSFGIISSFILYSDYCQIFFTEEFKNCFSLKKNFFSLLEIEKFIFMTDSFSFSFYNNIIKNFKDKKEVSLPVSLVKTYLNANDKYERFFDFEKHILKKAVLDINTFTDFSVEYEKIKECKKATNKIISINFSINKSKQSYKPYDNKIYKMLELIKKKISNPEEIYHLFVLYVAKRGYKYVYDNINYAKNSFPEDFEKNLKKALMLNLASNKLKLYVNELKTVKSPIVLFYTLTRKLNKIKRHYPKIEELMRNFKLKNIDSISYFKDNDSFEFSNKYIRIFVKYYSDKKSIIEIYLPSNIIEKMKLENEI</sequence>
<proteinExistence type="predicted"/>
<dbReference type="EMBL" id="AP019840">
    <property type="protein sequence ID" value="BBM52755.1"/>
    <property type="molecule type" value="Genomic_DNA"/>
</dbReference>
<dbReference type="Gene3D" id="1.10.10.10">
    <property type="entry name" value="Winged helix-like DNA-binding domain superfamily/Winged helix DNA-binding domain"/>
    <property type="match status" value="1"/>
</dbReference>
<evidence type="ECO:0000313" key="2">
    <source>
        <dbReference type="Proteomes" id="UP000321378"/>
    </source>
</evidence>
<dbReference type="SUPFAM" id="SSF46785">
    <property type="entry name" value="Winged helix' DNA-binding domain"/>
    <property type="match status" value="1"/>
</dbReference>
<dbReference type="InterPro" id="IPR036390">
    <property type="entry name" value="WH_DNA-bd_sf"/>
</dbReference>
<organism evidence="1 2">
    <name type="scientific">Leptotrichia trevisanii</name>
    <dbReference type="NCBI Taxonomy" id="109328"/>
    <lineage>
        <taxon>Bacteria</taxon>
        <taxon>Fusobacteriati</taxon>
        <taxon>Fusobacteriota</taxon>
        <taxon>Fusobacteriia</taxon>
        <taxon>Fusobacteriales</taxon>
        <taxon>Leptotrichiaceae</taxon>
        <taxon>Leptotrichia</taxon>
    </lineage>
</organism>
<dbReference type="InterPro" id="IPR036388">
    <property type="entry name" value="WH-like_DNA-bd_sf"/>
</dbReference>
<name>A0A510KSP5_9FUSO</name>
<evidence type="ECO:0000313" key="1">
    <source>
        <dbReference type="EMBL" id="BBM52755.1"/>
    </source>
</evidence>
<dbReference type="RefSeq" id="WP_146997044.1">
    <property type="nucleotide sequence ID" value="NZ_AP019840.1"/>
</dbReference>
<dbReference type="Pfam" id="PF21205">
    <property type="entry name" value="Rep3_C"/>
    <property type="match status" value="1"/>
</dbReference>